<keyword evidence="4" id="KW-1185">Reference proteome</keyword>
<comment type="similarity">
    <text evidence="1">Belongs to the tpcK family.</text>
</comment>
<dbReference type="Proteomes" id="UP000630445">
    <property type="component" value="Unassembled WGS sequence"/>
</dbReference>
<reference evidence="3" key="1">
    <citation type="submission" date="2020-06" db="EMBL/GenBank/DDBJ databases">
        <title>Draft genome sequences of strains closely related to Aspergillus parafelis and Aspergillus hiratsukae.</title>
        <authorList>
            <person name="Dos Santos R.A.C."/>
            <person name="Rivero-Menendez O."/>
            <person name="Steenwyk J.L."/>
            <person name="Mead M.E."/>
            <person name="Goldman G.H."/>
            <person name="Alastruey-Izquierdo A."/>
            <person name="Rokas A."/>
        </authorList>
    </citation>
    <scope>NUCLEOTIDE SEQUENCE</scope>
    <source>
        <strain evidence="3">CNM-CM5793</strain>
    </source>
</reference>
<organism evidence="3 4">
    <name type="scientific">Aspergillus hiratsukae</name>
    <dbReference type="NCBI Taxonomy" id="1194566"/>
    <lineage>
        <taxon>Eukaryota</taxon>
        <taxon>Fungi</taxon>
        <taxon>Dikarya</taxon>
        <taxon>Ascomycota</taxon>
        <taxon>Pezizomycotina</taxon>
        <taxon>Eurotiomycetes</taxon>
        <taxon>Eurotiomycetidae</taxon>
        <taxon>Eurotiales</taxon>
        <taxon>Aspergillaceae</taxon>
        <taxon>Aspergillus</taxon>
        <taxon>Aspergillus subgen. Fumigati</taxon>
    </lineage>
</organism>
<dbReference type="InterPro" id="IPR009799">
    <property type="entry name" value="EthD_dom"/>
</dbReference>
<dbReference type="NCBIfam" id="TIGR02118">
    <property type="entry name" value="EthD family reductase"/>
    <property type="match status" value="1"/>
</dbReference>
<dbReference type="InterPro" id="IPR011008">
    <property type="entry name" value="Dimeric_a/b-barrel"/>
</dbReference>
<accession>A0A8H6P0M2</accession>
<dbReference type="Gene3D" id="3.30.70.100">
    <property type="match status" value="1"/>
</dbReference>
<dbReference type="PANTHER" id="PTHR40260">
    <property type="entry name" value="BLR8190 PROTEIN"/>
    <property type="match status" value="1"/>
</dbReference>
<dbReference type="PROSITE" id="PS51087">
    <property type="entry name" value="APAG"/>
    <property type="match status" value="1"/>
</dbReference>
<dbReference type="GO" id="GO:0016491">
    <property type="term" value="F:oxidoreductase activity"/>
    <property type="evidence" value="ECO:0007669"/>
    <property type="project" value="InterPro"/>
</dbReference>
<evidence type="ECO:0000259" key="2">
    <source>
        <dbReference type="PROSITE" id="PS51087"/>
    </source>
</evidence>
<comment type="caution">
    <text evidence="3">The sequence shown here is derived from an EMBL/GenBank/DDBJ whole genome shotgun (WGS) entry which is preliminary data.</text>
</comment>
<dbReference type="PANTHER" id="PTHR40260:SF2">
    <property type="entry name" value="BLR8190 PROTEIN"/>
    <property type="match status" value="1"/>
</dbReference>
<protein>
    <recommendedName>
        <fullName evidence="2">ApaG domain-containing protein</fullName>
    </recommendedName>
</protein>
<dbReference type="OrthoDB" id="4892971at2759"/>
<dbReference type="InterPro" id="IPR007474">
    <property type="entry name" value="ApaG_domain"/>
</dbReference>
<gene>
    <name evidence="3" type="ORF">CNMCM5793_004900</name>
</gene>
<dbReference type="AlphaFoldDB" id="A0A8H6P0M2"/>
<evidence type="ECO:0000313" key="4">
    <source>
        <dbReference type="Proteomes" id="UP000630445"/>
    </source>
</evidence>
<dbReference type="SUPFAM" id="SSF54909">
    <property type="entry name" value="Dimeric alpha+beta barrel"/>
    <property type="match status" value="1"/>
</dbReference>
<proteinExistence type="inferred from homology"/>
<evidence type="ECO:0000256" key="1">
    <source>
        <dbReference type="ARBA" id="ARBA00005986"/>
    </source>
</evidence>
<name>A0A8H6P0M2_9EURO</name>
<evidence type="ECO:0000313" key="3">
    <source>
        <dbReference type="EMBL" id="KAF7113845.1"/>
    </source>
</evidence>
<sequence>MAFTVTVVFPNDADAEYDIDYYTRNHMPLIEKHWSKFGLKGWSVTRFVPGLDGSSPLYAFGSGVFWESEEGMKKAFASPEAAEIMGDVSHFSNKSPVFLIGEIVKLVKPGFRV</sequence>
<dbReference type="EMBL" id="JACBAD010002129">
    <property type="protein sequence ID" value="KAF7113845.1"/>
    <property type="molecule type" value="Genomic_DNA"/>
</dbReference>
<feature type="domain" description="ApaG" evidence="2">
    <location>
        <begin position="1"/>
        <end position="113"/>
    </location>
</feature>